<dbReference type="HOGENOM" id="CLU_021103_0_0_1"/>
<evidence type="ECO:0000256" key="4">
    <source>
        <dbReference type="ARBA" id="ARBA00022679"/>
    </source>
</evidence>
<keyword evidence="7 11" id="KW-1133">Transmembrane helix</keyword>
<keyword evidence="4" id="KW-0808">Transferase</keyword>
<keyword evidence="5 11" id="KW-0812">Transmembrane</keyword>
<evidence type="ECO:0000313" key="12">
    <source>
        <dbReference type="EMBL" id="KIV93822.1"/>
    </source>
</evidence>
<keyword evidence="13" id="KW-1185">Reference proteome</keyword>
<evidence type="ECO:0000256" key="1">
    <source>
        <dbReference type="ARBA" id="ARBA00004606"/>
    </source>
</evidence>
<dbReference type="GeneID" id="27322853"/>
<feature type="region of interest" description="Disordered" evidence="10">
    <location>
        <begin position="150"/>
        <end position="169"/>
    </location>
</feature>
<evidence type="ECO:0000256" key="9">
    <source>
        <dbReference type="ARBA" id="ARBA00023180"/>
    </source>
</evidence>
<proteinExistence type="inferred from homology"/>
<dbReference type="GO" id="GO:0006493">
    <property type="term" value="P:protein O-linked glycosylation"/>
    <property type="evidence" value="ECO:0007669"/>
    <property type="project" value="TreeGrafter"/>
</dbReference>
<dbReference type="GO" id="GO:0016020">
    <property type="term" value="C:membrane"/>
    <property type="evidence" value="ECO:0007669"/>
    <property type="project" value="UniProtKB-SubCell"/>
</dbReference>
<dbReference type="OMA" id="YTICAPQ"/>
<dbReference type="STRING" id="212818.A0A0D1ZGK4"/>
<comment type="subcellular location">
    <subcellularLocation>
        <location evidence="1">Membrane</location>
        <topology evidence="1">Single-pass type II membrane protein</topology>
    </subcellularLocation>
</comment>
<evidence type="ECO:0000256" key="6">
    <source>
        <dbReference type="ARBA" id="ARBA00022968"/>
    </source>
</evidence>
<dbReference type="RefSeq" id="XP_016225396.1">
    <property type="nucleotide sequence ID" value="XM_016369608.1"/>
</dbReference>
<feature type="compositionally biased region" description="Basic residues" evidence="10">
    <location>
        <begin position="575"/>
        <end position="584"/>
    </location>
</feature>
<feature type="region of interest" description="Disordered" evidence="10">
    <location>
        <begin position="92"/>
        <end position="143"/>
    </location>
</feature>
<evidence type="ECO:0000256" key="3">
    <source>
        <dbReference type="ARBA" id="ARBA00022676"/>
    </source>
</evidence>
<accession>A0A0D1ZGK4</accession>
<dbReference type="PANTHER" id="PTHR31392:SF1">
    <property type="entry name" value="ALPHA-1,3-MANNOSYLTRANSFERASE MNN1-RELATED"/>
    <property type="match status" value="1"/>
</dbReference>
<feature type="region of interest" description="Disordered" evidence="10">
    <location>
        <begin position="554"/>
        <end position="633"/>
    </location>
</feature>
<feature type="region of interest" description="Disordered" evidence="10">
    <location>
        <begin position="1"/>
        <end position="25"/>
    </location>
</feature>
<dbReference type="Pfam" id="PF11051">
    <property type="entry name" value="Mannosyl_trans3"/>
    <property type="match status" value="1"/>
</dbReference>
<dbReference type="InterPro" id="IPR029044">
    <property type="entry name" value="Nucleotide-diphossugar_trans"/>
</dbReference>
<dbReference type="Proteomes" id="UP000054302">
    <property type="component" value="Unassembled WGS sequence"/>
</dbReference>
<evidence type="ECO:0000313" key="13">
    <source>
        <dbReference type="Proteomes" id="UP000054302"/>
    </source>
</evidence>
<dbReference type="AlphaFoldDB" id="A0A0D1ZGK4"/>
<feature type="compositionally biased region" description="Acidic residues" evidence="10">
    <location>
        <begin position="612"/>
        <end position="631"/>
    </location>
</feature>
<feature type="transmembrane region" description="Helical" evidence="11">
    <location>
        <begin position="39"/>
        <end position="56"/>
    </location>
</feature>
<evidence type="ECO:0000256" key="10">
    <source>
        <dbReference type="SAM" id="MobiDB-lite"/>
    </source>
</evidence>
<keyword evidence="3" id="KW-0328">Glycosyltransferase</keyword>
<dbReference type="PANTHER" id="PTHR31392">
    <property type="entry name" value="ALPHA-1,3-MANNOSYLTRANSFERASE MNN1-RELATED"/>
    <property type="match status" value="1"/>
</dbReference>
<keyword evidence="9" id="KW-0325">Glycoprotein</keyword>
<name>A0A0D1ZGK4_EXOME</name>
<evidence type="ECO:0000256" key="5">
    <source>
        <dbReference type="ARBA" id="ARBA00022692"/>
    </source>
</evidence>
<evidence type="ECO:0000256" key="2">
    <source>
        <dbReference type="ARBA" id="ARBA00009105"/>
    </source>
</evidence>
<dbReference type="VEuPathDB" id="FungiDB:PV10_05008"/>
<organism evidence="12 13">
    <name type="scientific">Exophiala mesophila</name>
    <name type="common">Black yeast-like fungus</name>
    <dbReference type="NCBI Taxonomy" id="212818"/>
    <lineage>
        <taxon>Eukaryota</taxon>
        <taxon>Fungi</taxon>
        <taxon>Dikarya</taxon>
        <taxon>Ascomycota</taxon>
        <taxon>Pezizomycotina</taxon>
        <taxon>Eurotiomycetes</taxon>
        <taxon>Chaetothyriomycetidae</taxon>
        <taxon>Chaetothyriales</taxon>
        <taxon>Herpotrichiellaceae</taxon>
        <taxon>Exophiala</taxon>
    </lineage>
</organism>
<feature type="compositionally biased region" description="Basic and acidic residues" evidence="10">
    <location>
        <begin position="554"/>
        <end position="566"/>
    </location>
</feature>
<keyword evidence="8 11" id="KW-0472">Membrane</keyword>
<evidence type="ECO:0000256" key="11">
    <source>
        <dbReference type="SAM" id="Phobius"/>
    </source>
</evidence>
<sequence>MSLPGGMFTPRNAPLKEGRSLPGLPYPGPSRRALRPRQVALLLVFLICIPLIYYLYSGDSDPAPSFTDHADHATFGGIPQDASIHEGSDLIHTNPIANAPHQQGGPQAPASPDVNGGQSADKIPFKAPPPENSLNQPKAPSVVEVDEDDIVPPREGAGSKPQQAFNGAKHALSDDSVTFAQRAKFEKSLRRVIDLMPGEMEGRDLLRHVEGTGKEKLREMGLRVREYKKYFEAWEDLHLSFDEDGGAYVRDDVIQYLRYNSHSSDAQDLAEGELAATVHSYEAYRYFLVKFGQLLFPWTAPYFPDHMTLHSHFRQGGRGIVLTAGDAQAPFLLTTIPTFRKLGCDLPIEVMYLGDSDLSEDYRQDLEALDGVITRDIAQMVNDEGWKLAGWAAKPFAILFSSFREVVFIDADSLFFKNPASLFEEPQYQKTGALFFRDRLIMPENKKRWLQQILPKPISRQVKQSRFWTGDSGHQQESGVIVVDKWRHFIALLLVTRMNGPDRDGNKEEGRVGVYDMVYGDKETFWLGWELVGDQDYAFHQGDAGIMGTAEARDSLDGKRKDKNEHPPPPPPPQKQKKKPKKKPAPPPPPGEEGQNQSQDGEVSTDDKAEGDVDGDNEWEEIDEEPDETTEEPVAYTICAPQLLHLDLDGKPLWFNGWLMENKFADKKKKKFGTFEHYLIEPHDIRDPGAWQLEESNMCCLTAEPEYRRDFTNEEKALLAMMIQQAKDVGVPG</sequence>
<dbReference type="Gene3D" id="3.90.550.10">
    <property type="entry name" value="Spore Coat Polysaccharide Biosynthesis Protein SpsA, Chain A"/>
    <property type="match status" value="1"/>
</dbReference>
<gene>
    <name evidence="12" type="ORF">PV10_05008</name>
</gene>
<dbReference type="GO" id="GO:0000033">
    <property type="term" value="F:alpha-1,3-mannosyltransferase activity"/>
    <property type="evidence" value="ECO:0007669"/>
    <property type="project" value="TreeGrafter"/>
</dbReference>
<dbReference type="GO" id="GO:0005794">
    <property type="term" value="C:Golgi apparatus"/>
    <property type="evidence" value="ECO:0007669"/>
    <property type="project" value="TreeGrafter"/>
</dbReference>
<dbReference type="SUPFAM" id="SSF53448">
    <property type="entry name" value="Nucleotide-diphospho-sugar transferases"/>
    <property type="match status" value="1"/>
</dbReference>
<keyword evidence="6" id="KW-0735">Signal-anchor</keyword>
<dbReference type="OrthoDB" id="430354at2759"/>
<evidence type="ECO:0008006" key="14">
    <source>
        <dbReference type="Google" id="ProtNLM"/>
    </source>
</evidence>
<evidence type="ECO:0000256" key="7">
    <source>
        <dbReference type="ARBA" id="ARBA00022989"/>
    </source>
</evidence>
<reference evidence="12 13" key="1">
    <citation type="submission" date="2015-01" db="EMBL/GenBank/DDBJ databases">
        <title>The Genome Sequence of Exophiala mesophila CBS40295.</title>
        <authorList>
            <consortium name="The Broad Institute Genomics Platform"/>
            <person name="Cuomo C."/>
            <person name="de Hoog S."/>
            <person name="Gorbushina A."/>
            <person name="Stielow B."/>
            <person name="Teixiera M."/>
            <person name="Abouelleil A."/>
            <person name="Chapman S.B."/>
            <person name="Priest M."/>
            <person name="Young S.K."/>
            <person name="Wortman J."/>
            <person name="Nusbaum C."/>
            <person name="Birren B."/>
        </authorList>
    </citation>
    <scope>NUCLEOTIDE SEQUENCE [LARGE SCALE GENOMIC DNA]</scope>
    <source>
        <strain evidence="12 13">CBS 40295</strain>
    </source>
</reference>
<protein>
    <recommendedName>
        <fullName evidence="14">Alpha-1,3-mannosyltransferase</fullName>
    </recommendedName>
</protein>
<dbReference type="InterPro" id="IPR022751">
    <property type="entry name" value="Alpha_mannosyltransferase"/>
</dbReference>
<evidence type="ECO:0000256" key="8">
    <source>
        <dbReference type="ARBA" id="ARBA00023136"/>
    </source>
</evidence>
<comment type="similarity">
    <text evidence="2">Belongs to the MNN1/MNT family.</text>
</comment>
<dbReference type="EMBL" id="KN847522">
    <property type="protein sequence ID" value="KIV93822.1"/>
    <property type="molecule type" value="Genomic_DNA"/>
</dbReference>